<reference evidence="3" key="1">
    <citation type="submission" date="2016-06" db="EMBL/GenBank/DDBJ databases">
        <authorList>
            <person name="Varghese N."/>
            <person name="Submissions Spin"/>
        </authorList>
    </citation>
    <scope>NUCLEOTIDE SEQUENCE [LARGE SCALE GENOMIC DNA]</scope>
    <source>
        <strain evidence="3">DSM 44815</strain>
    </source>
</reference>
<feature type="transmembrane region" description="Helical" evidence="1">
    <location>
        <begin position="135"/>
        <end position="167"/>
    </location>
</feature>
<evidence type="ECO:0000256" key="1">
    <source>
        <dbReference type="SAM" id="Phobius"/>
    </source>
</evidence>
<accession>A0A1A9A2T4</accession>
<dbReference type="InterPro" id="IPR036689">
    <property type="entry name" value="ESAT-6-like_sf"/>
</dbReference>
<evidence type="ECO:0000313" key="2">
    <source>
        <dbReference type="EMBL" id="SBT50745.1"/>
    </source>
</evidence>
<dbReference type="SUPFAM" id="SSF140453">
    <property type="entry name" value="EsxAB dimer-like"/>
    <property type="match status" value="1"/>
</dbReference>
<protein>
    <submittedName>
        <fullName evidence="2">WXG100 family type VII secretion target</fullName>
    </submittedName>
</protein>
<keyword evidence="1" id="KW-0472">Membrane</keyword>
<evidence type="ECO:0000313" key="3">
    <source>
        <dbReference type="Proteomes" id="UP000199385"/>
    </source>
</evidence>
<dbReference type="Proteomes" id="UP000199385">
    <property type="component" value="Chromosome I"/>
</dbReference>
<proteinExistence type="predicted"/>
<name>A0A1A9A2T4_9ACTN</name>
<dbReference type="PATRIC" id="fig|261654.4.peg.4948"/>
<dbReference type="RefSeq" id="WP_091668592.1">
    <property type="nucleotide sequence ID" value="NZ_LT594323.1"/>
</dbReference>
<dbReference type="STRING" id="261654.GA0070611_4880"/>
<dbReference type="InterPro" id="IPR010310">
    <property type="entry name" value="T7SS_ESAT-6-like"/>
</dbReference>
<keyword evidence="1" id="KW-1133">Transmembrane helix</keyword>
<sequence>MSTEALQRNKTYFEQIVSGTPDPFKPLSQAVLWPFNELLELVAGEPDDLMQAAQLALTTGEAVRQIAGEQIADRARLRGAWDGDAAEKFHASMESVEEAIEELAKGLDGTKEVLVDSANAAVDAFNLLVELILEFLLWFLTEVIIAAVAAFLSAGVSLAATVVRVLARLATTVGRMSKIVARFAEILTKLVTKLEKVAELLTKYRKTVMELRKAKKAYKAWNKSGYTRDALQFKLQRTALLFPGKFVINKVSPVNVPGIGGALLDTGVGLYDVSDGHKDRNYLMDGTYSEDLRPFSKGVQDVFDSIVN</sequence>
<dbReference type="AlphaFoldDB" id="A0A1A9A2T4"/>
<gene>
    <name evidence="2" type="ORF">GA0070611_4880</name>
</gene>
<keyword evidence="1" id="KW-0812">Transmembrane</keyword>
<keyword evidence="3" id="KW-1185">Reference proteome</keyword>
<dbReference type="EMBL" id="LT594323">
    <property type="protein sequence ID" value="SBT50745.1"/>
    <property type="molecule type" value="Genomic_DNA"/>
</dbReference>
<dbReference type="OrthoDB" id="3677615at2"/>
<dbReference type="Gene3D" id="1.10.287.1060">
    <property type="entry name" value="ESAT-6-like"/>
    <property type="match status" value="1"/>
</dbReference>
<dbReference type="Pfam" id="PF06013">
    <property type="entry name" value="WXG100"/>
    <property type="match status" value="1"/>
</dbReference>
<organism evidence="2 3">
    <name type="scientific">Micromonospora auratinigra</name>
    <dbReference type="NCBI Taxonomy" id="261654"/>
    <lineage>
        <taxon>Bacteria</taxon>
        <taxon>Bacillati</taxon>
        <taxon>Actinomycetota</taxon>
        <taxon>Actinomycetes</taxon>
        <taxon>Micromonosporales</taxon>
        <taxon>Micromonosporaceae</taxon>
        <taxon>Micromonospora</taxon>
    </lineage>
</organism>